<feature type="transmembrane region" description="Helical" evidence="9">
    <location>
        <begin position="320"/>
        <end position="338"/>
    </location>
</feature>
<keyword evidence="6 9" id="KW-0472">Membrane</keyword>
<feature type="compositionally biased region" description="Low complexity" evidence="8">
    <location>
        <begin position="406"/>
        <end position="415"/>
    </location>
</feature>
<comment type="subcellular location">
    <subcellularLocation>
        <location evidence="1">Cell membrane</location>
        <topology evidence="1">Multi-pass membrane protein</topology>
    </subcellularLocation>
</comment>
<name>A0A1S2PBR7_9ACTN</name>
<evidence type="ECO:0000313" key="10">
    <source>
        <dbReference type="EMBL" id="OIJ91289.1"/>
    </source>
</evidence>
<sequence>MWWRGTVTAARSRTWMPVSAWAVTRAALLLTLFGALRFPGADVRPDVVVIYHGWYERLLTGSFPVHDVTWQYPPAAAAVFLAPALLPFLTYSHAFYLLACAADATVLAMLLRAGRAHGRDLAGAWLWVAGVAVLGPLALARYDVVVTALAVAALQAAARHPRVAGALAAIGALVKVWPVLVLAGARPGRTTRRSWGAALVTAVGVSAAFLAFTRGPFAFLTEQRQRGVEIESLGALPFHVLRLLGLWHGTSRLHYGSFEFLGPYVPTAARIALAGAVLAFCWLVWWRVRARTFSDVVLYDAAFAAVLVFVTTSRVISPQYLIWLLGLGALCLTTRSTVQRRPVLLILAACLFTVLEFPVGFGQVVRSDLPGIVVLLIRDGLLLVATVSACRRLWRSTASRPEAPPDDAASSSEADYQVAHTG</sequence>
<proteinExistence type="inferred from homology"/>
<dbReference type="Proteomes" id="UP000179642">
    <property type="component" value="Unassembled WGS sequence"/>
</dbReference>
<evidence type="ECO:0000256" key="3">
    <source>
        <dbReference type="ARBA" id="ARBA00022679"/>
    </source>
</evidence>
<keyword evidence="11" id="KW-1185">Reference proteome</keyword>
<comment type="similarity">
    <text evidence="7">Belongs to the glycosyltransferase 87 family.</text>
</comment>
<feature type="transmembrane region" description="Helical" evidence="9">
    <location>
        <begin position="297"/>
        <end position="314"/>
    </location>
</feature>
<keyword evidence="2" id="KW-1003">Cell membrane</keyword>
<evidence type="ECO:0000256" key="1">
    <source>
        <dbReference type="ARBA" id="ARBA00004651"/>
    </source>
</evidence>
<keyword evidence="5 9" id="KW-1133">Transmembrane helix</keyword>
<evidence type="ECO:0000256" key="4">
    <source>
        <dbReference type="ARBA" id="ARBA00022692"/>
    </source>
</evidence>
<dbReference type="EMBL" id="MLYO01000085">
    <property type="protein sequence ID" value="OIJ91289.1"/>
    <property type="molecule type" value="Genomic_DNA"/>
</dbReference>
<dbReference type="Pfam" id="PF09594">
    <property type="entry name" value="GT87"/>
    <property type="match status" value="1"/>
</dbReference>
<keyword evidence="4 9" id="KW-0812">Transmembrane</keyword>
<keyword evidence="3" id="KW-0808">Transferase</keyword>
<accession>A0A1S2PBR7</accession>
<evidence type="ECO:0000256" key="9">
    <source>
        <dbReference type="SAM" id="Phobius"/>
    </source>
</evidence>
<dbReference type="InterPro" id="IPR018584">
    <property type="entry name" value="GT87"/>
</dbReference>
<evidence type="ECO:0000256" key="2">
    <source>
        <dbReference type="ARBA" id="ARBA00022475"/>
    </source>
</evidence>
<feature type="transmembrane region" description="Helical" evidence="9">
    <location>
        <begin position="163"/>
        <end position="183"/>
    </location>
</feature>
<organism evidence="10 11">
    <name type="scientific">Streptomyces monashensis</name>
    <dbReference type="NCBI Taxonomy" id="1678012"/>
    <lineage>
        <taxon>Bacteria</taxon>
        <taxon>Bacillati</taxon>
        <taxon>Actinomycetota</taxon>
        <taxon>Actinomycetes</taxon>
        <taxon>Kitasatosporales</taxon>
        <taxon>Streptomycetaceae</taxon>
        <taxon>Streptomyces</taxon>
    </lineage>
</organism>
<evidence type="ECO:0000256" key="6">
    <source>
        <dbReference type="ARBA" id="ARBA00023136"/>
    </source>
</evidence>
<dbReference type="AlphaFoldDB" id="A0A1S2PBR7"/>
<feature type="region of interest" description="Disordered" evidence="8">
    <location>
        <begin position="398"/>
        <end position="422"/>
    </location>
</feature>
<comment type="caution">
    <text evidence="10">The sequence shown here is derived from an EMBL/GenBank/DDBJ whole genome shotgun (WGS) entry which is preliminary data.</text>
</comment>
<dbReference type="GO" id="GO:0016758">
    <property type="term" value="F:hexosyltransferase activity"/>
    <property type="evidence" value="ECO:0007669"/>
    <property type="project" value="InterPro"/>
</dbReference>
<dbReference type="GO" id="GO:0005886">
    <property type="term" value="C:plasma membrane"/>
    <property type="evidence" value="ECO:0007669"/>
    <property type="project" value="UniProtKB-SubCell"/>
</dbReference>
<gene>
    <name evidence="10" type="ORF">BIV23_39730</name>
</gene>
<feature type="transmembrane region" description="Helical" evidence="9">
    <location>
        <begin position="371"/>
        <end position="390"/>
    </location>
</feature>
<feature type="transmembrane region" description="Helical" evidence="9">
    <location>
        <begin position="267"/>
        <end position="285"/>
    </location>
</feature>
<evidence type="ECO:0000313" key="11">
    <source>
        <dbReference type="Proteomes" id="UP000179642"/>
    </source>
</evidence>
<evidence type="ECO:0008006" key="12">
    <source>
        <dbReference type="Google" id="ProtNLM"/>
    </source>
</evidence>
<feature type="transmembrane region" description="Helical" evidence="9">
    <location>
        <begin position="195"/>
        <end position="215"/>
    </location>
</feature>
<reference evidence="10 11" key="1">
    <citation type="submission" date="2016-10" db="EMBL/GenBank/DDBJ databases">
        <title>Genome sequence of Streptomyces sp. MUSC 1.</title>
        <authorList>
            <person name="Lee L.-H."/>
            <person name="Ser H.-L."/>
            <person name="Law J.W.-F."/>
        </authorList>
    </citation>
    <scope>NUCLEOTIDE SEQUENCE [LARGE SCALE GENOMIC DNA]</scope>
    <source>
        <strain evidence="10 11">MUSC 1</strain>
    </source>
</reference>
<feature type="transmembrane region" description="Helical" evidence="9">
    <location>
        <begin position="125"/>
        <end position="151"/>
    </location>
</feature>
<feature type="transmembrane region" description="Helical" evidence="9">
    <location>
        <begin position="345"/>
        <end position="365"/>
    </location>
</feature>
<evidence type="ECO:0000256" key="7">
    <source>
        <dbReference type="ARBA" id="ARBA00024033"/>
    </source>
</evidence>
<protein>
    <recommendedName>
        <fullName evidence="12">DUF2029 domain-containing protein</fullName>
    </recommendedName>
</protein>
<evidence type="ECO:0000256" key="5">
    <source>
        <dbReference type="ARBA" id="ARBA00022989"/>
    </source>
</evidence>
<evidence type="ECO:0000256" key="8">
    <source>
        <dbReference type="SAM" id="MobiDB-lite"/>
    </source>
</evidence>